<dbReference type="AlphaFoldDB" id="A0A837IK86"/>
<name>A0A837IK86_9BACT</name>
<proteinExistence type="predicted"/>
<comment type="caution">
    <text evidence="1">The sequence shown here is derived from an EMBL/GenBank/DDBJ whole genome shotgun (WGS) entry which is preliminary data.</text>
</comment>
<dbReference type="InterPro" id="IPR013783">
    <property type="entry name" value="Ig-like_fold"/>
</dbReference>
<dbReference type="EMBL" id="LCPH01000007">
    <property type="protein sequence ID" value="KKU92755.1"/>
    <property type="molecule type" value="Genomic_DNA"/>
</dbReference>
<sequence>MRVTHKLAIIFAVAGALIGGFGFLLFVQTIFAADEPDASGWAWSETFGWIAFNSENDFGIPIEQSSDDAYHDPDSWPDYSHTNGNNGVFAGSPGSSGQATWGGFRWTGLGISDNANILGAYVRLRNMSWGHQNIVTTLAFQKDAAPPTFSSANSPYHRWPNRTGEFDWVWGNEKEDPSEPGTWWIRTPSVAGQLQELVGLFGSLDALVLLEDGTGVSAGESHSWFSYDGNPNLAARLYLSWEDPISGESFSNLPGEIEGFKTQSNFTTGVLKGYAWSPHFGWISFDRDITGLPPESPTDLCGDLPTEECIARVDMTLGGDVCGGNQYDICGWARVISACQDNLWDGSKCTGSGAGNRAGGWDGWIKLRGVWDDGAGNSGNYGLVWKKETQEVEGWAWSGNANAGEGPGWISFNSRTSGGTPSYAVLIDLNARPDAVNLQPVELAPSAAYCGSNTAVVRLEWDFEDANLGDTQDAFQVLARENDNCLAGGCPTHINSCPGNDSLTANPTGGTCGSGNVVEFYIPKSGNILNDVTFGHPFFNRTLVTLRSYYWAVRVKDNRGQWSKWSEWAPVDPPTGPGVASFRTIRHRAPEPSFEMIPQNPTLGEVVELRDASRCWCSSINNINLTNVEFACRDGTPSFPAACGAGAYSPRYVWDFGDGRTCDSDSDPSCRGNQQVAFDDLAAGQTVTLTITEPTYGNFCAYAQSFNVGIPFPDWREISPF</sequence>
<evidence type="ECO:0000313" key="2">
    <source>
        <dbReference type="Proteomes" id="UP000034462"/>
    </source>
</evidence>
<dbReference type="Gene3D" id="2.60.40.10">
    <property type="entry name" value="Immunoglobulins"/>
    <property type="match status" value="1"/>
</dbReference>
<accession>A0A837IK86</accession>
<dbReference type="Pfam" id="PF25788">
    <property type="entry name" value="Ig_Rha78A_N"/>
    <property type="match status" value="1"/>
</dbReference>
<dbReference type="Proteomes" id="UP000034462">
    <property type="component" value="Unassembled WGS sequence"/>
</dbReference>
<protein>
    <recommendedName>
        <fullName evidence="3">PKD domain-containing protein</fullName>
    </recommendedName>
</protein>
<gene>
    <name evidence="1" type="ORF">UY25_C0007G0012</name>
</gene>
<evidence type="ECO:0000313" key="1">
    <source>
        <dbReference type="EMBL" id="KKU92755.1"/>
    </source>
</evidence>
<reference evidence="1 2" key="1">
    <citation type="journal article" date="2015" name="Nature">
        <title>rRNA introns, odd ribosomes, and small enigmatic genomes across a large radiation of phyla.</title>
        <authorList>
            <person name="Brown C.T."/>
            <person name="Hug L.A."/>
            <person name="Thomas B.C."/>
            <person name="Sharon I."/>
            <person name="Castelle C.J."/>
            <person name="Singh A."/>
            <person name="Wilkins M.J."/>
            <person name="Williams K.H."/>
            <person name="Banfield J.F."/>
        </authorList>
    </citation>
    <scope>NUCLEOTIDE SEQUENCE [LARGE SCALE GENOMIC DNA]</scope>
</reference>
<organism evidence="1 2">
    <name type="scientific">Candidatus Yanofskybacteria bacterium GW2011_GWC1_48_11</name>
    <dbReference type="NCBI Taxonomy" id="1619027"/>
    <lineage>
        <taxon>Bacteria</taxon>
        <taxon>Candidatus Yanofskyibacteriota</taxon>
    </lineage>
</organism>
<evidence type="ECO:0008006" key="3">
    <source>
        <dbReference type="Google" id="ProtNLM"/>
    </source>
</evidence>